<dbReference type="InterPro" id="IPR036388">
    <property type="entry name" value="WH-like_DNA-bd_sf"/>
</dbReference>
<dbReference type="SUPFAM" id="SSF53383">
    <property type="entry name" value="PLP-dependent transferases"/>
    <property type="match status" value="1"/>
</dbReference>
<dbReference type="RefSeq" id="WP_266123893.1">
    <property type="nucleotide sequence ID" value="NZ_JAJHNU010000005.1"/>
</dbReference>
<dbReference type="PANTHER" id="PTHR46577">
    <property type="entry name" value="HTH-TYPE TRANSCRIPTIONAL REGULATORY PROTEIN GABR"/>
    <property type="match status" value="1"/>
</dbReference>
<dbReference type="InterPro" id="IPR015421">
    <property type="entry name" value="PyrdxlP-dep_Trfase_major"/>
</dbReference>
<dbReference type="InterPro" id="IPR004839">
    <property type="entry name" value="Aminotransferase_I/II_large"/>
</dbReference>
<keyword evidence="5" id="KW-0804">Transcription</keyword>
<dbReference type="InterPro" id="IPR015422">
    <property type="entry name" value="PyrdxlP-dep_Trfase_small"/>
</dbReference>
<gene>
    <name evidence="7" type="ORF">LMS43_14890</name>
</gene>
<dbReference type="InterPro" id="IPR015424">
    <property type="entry name" value="PyrdxlP-dep_Trfase"/>
</dbReference>
<keyword evidence="7" id="KW-0808">Transferase</keyword>
<dbReference type="CDD" id="cd00609">
    <property type="entry name" value="AAT_like"/>
    <property type="match status" value="1"/>
</dbReference>
<dbReference type="Gene3D" id="1.10.10.10">
    <property type="entry name" value="Winged helix-like DNA-binding domain superfamily/Winged helix DNA-binding domain"/>
    <property type="match status" value="1"/>
</dbReference>
<keyword evidence="7" id="KW-0032">Aminotransferase</keyword>
<dbReference type="GO" id="GO:0008483">
    <property type="term" value="F:transaminase activity"/>
    <property type="evidence" value="ECO:0007669"/>
    <property type="project" value="UniProtKB-KW"/>
</dbReference>
<keyword evidence="4" id="KW-0238">DNA-binding</keyword>
<dbReference type="PANTHER" id="PTHR46577:SF2">
    <property type="entry name" value="TRANSCRIPTIONAL REGULATORY PROTEIN"/>
    <property type="match status" value="1"/>
</dbReference>
<evidence type="ECO:0000313" key="7">
    <source>
        <dbReference type="EMBL" id="MDN4122578.1"/>
    </source>
</evidence>
<accession>A0ABT8EMV0</accession>
<dbReference type="PROSITE" id="PS50949">
    <property type="entry name" value="HTH_GNTR"/>
    <property type="match status" value="1"/>
</dbReference>
<organism evidence="7 8">
    <name type="scientific">Alcaligenes endophyticus</name>
    <dbReference type="NCBI Taxonomy" id="1929088"/>
    <lineage>
        <taxon>Bacteria</taxon>
        <taxon>Pseudomonadati</taxon>
        <taxon>Pseudomonadota</taxon>
        <taxon>Betaproteobacteria</taxon>
        <taxon>Burkholderiales</taxon>
        <taxon>Alcaligenaceae</taxon>
        <taxon>Alcaligenes</taxon>
    </lineage>
</organism>
<dbReference type="Pfam" id="PF00155">
    <property type="entry name" value="Aminotran_1_2"/>
    <property type="match status" value="1"/>
</dbReference>
<dbReference type="Pfam" id="PF00392">
    <property type="entry name" value="GntR"/>
    <property type="match status" value="1"/>
</dbReference>
<dbReference type="SUPFAM" id="SSF46785">
    <property type="entry name" value="Winged helix' DNA-binding domain"/>
    <property type="match status" value="1"/>
</dbReference>
<evidence type="ECO:0000256" key="4">
    <source>
        <dbReference type="ARBA" id="ARBA00023125"/>
    </source>
</evidence>
<name>A0ABT8EMV0_9BURK</name>
<comment type="caution">
    <text evidence="7">The sequence shown here is derived from an EMBL/GenBank/DDBJ whole genome shotgun (WGS) entry which is preliminary data.</text>
</comment>
<dbReference type="SMART" id="SM00345">
    <property type="entry name" value="HTH_GNTR"/>
    <property type="match status" value="1"/>
</dbReference>
<sequence length="481" mass="54011">MPASHFTFVPERDKKKQGSLTEQIETSITLAIQERRLRPGMALPSIRKFAQQYDISTFTVANAYSRLVTKGWLSAKAGSAYRVAHKPRTSQVYALQHWQAPKLDQGWLLSDIFADQSIPVKAGCGWLPNEWLEQLGLTQAFRELATINAKLLTSYGHPYGYTPLREQICAEMHQHGLRAERHNVVMTRGATEAIDLTIRSLLRPGETVIVEAPCYANLLHMLRMAGLRVISVPRTTEGVDVQLLAEQIKTYQPRAICINTVLQNPTGSSMNHANALGLLKLLKQHDMLLIEDDVSRELLPGAGPLLATLEGLEKVIYIGGYSKSVSPSMRVGYVVASTELARQLVHTKMAVGLTSPEIMERVVLSIIQSSNYPEHLQHLRSRLQEAHIQVMRLMDERNFQIFERPKAGLFLWAKPPETASPTGANNLTQAALDDGIWLAPGSYFDSQEKDSTWMRFHVGYSHHPKLWQFLDHRLAKCRTPA</sequence>
<evidence type="ECO:0000259" key="6">
    <source>
        <dbReference type="PROSITE" id="PS50949"/>
    </source>
</evidence>
<feature type="domain" description="HTH gntR-type" evidence="6">
    <location>
        <begin position="18"/>
        <end position="86"/>
    </location>
</feature>
<evidence type="ECO:0000256" key="1">
    <source>
        <dbReference type="ARBA" id="ARBA00005384"/>
    </source>
</evidence>
<dbReference type="Proteomes" id="UP001168613">
    <property type="component" value="Unassembled WGS sequence"/>
</dbReference>
<dbReference type="EMBL" id="JAJHNU010000005">
    <property type="protein sequence ID" value="MDN4122578.1"/>
    <property type="molecule type" value="Genomic_DNA"/>
</dbReference>
<proteinExistence type="inferred from homology"/>
<protein>
    <submittedName>
        <fullName evidence="7">PLP-dependent aminotransferase family protein</fullName>
    </submittedName>
</protein>
<comment type="similarity">
    <text evidence="1">In the C-terminal section; belongs to the class-I pyridoxal-phosphate-dependent aminotransferase family.</text>
</comment>
<dbReference type="InterPro" id="IPR000524">
    <property type="entry name" value="Tscrpt_reg_HTH_GntR"/>
</dbReference>
<dbReference type="InterPro" id="IPR051446">
    <property type="entry name" value="HTH_trans_reg/aminotransferase"/>
</dbReference>
<evidence type="ECO:0000256" key="3">
    <source>
        <dbReference type="ARBA" id="ARBA00023015"/>
    </source>
</evidence>
<evidence type="ECO:0000256" key="2">
    <source>
        <dbReference type="ARBA" id="ARBA00022898"/>
    </source>
</evidence>
<reference evidence="7" key="1">
    <citation type="submission" date="2021-11" db="EMBL/GenBank/DDBJ databases">
        <title>Draft genome sequence of Alcaligenes endophyticus type strain CCUG 75668T.</title>
        <authorList>
            <person name="Salva-Serra F."/>
            <person name="Duran R.E."/>
            <person name="Seeger M."/>
            <person name="Moore E.R.B."/>
            <person name="Jaen-Luchoro D."/>
        </authorList>
    </citation>
    <scope>NUCLEOTIDE SEQUENCE</scope>
    <source>
        <strain evidence="7">CCUG 75668</strain>
    </source>
</reference>
<dbReference type="Gene3D" id="3.90.1150.10">
    <property type="entry name" value="Aspartate Aminotransferase, domain 1"/>
    <property type="match status" value="1"/>
</dbReference>
<dbReference type="InterPro" id="IPR036390">
    <property type="entry name" value="WH_DNA-bd_sf"/>
</dbReference>
<dbReference type="CDD" id="cd07377">
    <property type="entry name" value="WHTH_GntR"/>
    <property type="match status" value="1"/>
</dbReference>
<keyword evidence="3" id="KW-0805">Transcription regulation</keyword>
<keyword evidence="2" id="KW-0663">Pyridoxal phosphate</keyword>
<keyword evidence="8" id="KW-1185">Reference proteome</keyword>
<dbReference type="Gene3D" id="3.40.640.10">
    <property type="entry name" value="Type I PLP-dependent aspartate aminotransferase-like (Major domain)"/>
    <property type="match status" value="1"/>
</dbReference>
<evidence type="ECO:0000256" key="5">
    <source>
        <dbReference type="ARBA" id="ARBA00023163"/>
    </source>
</evidence>
<evidence type="ECO:0000313" key="8">
    <source>
        <dbReference type="Proteomes" id="UP001168613"/>
    </source>
</evidence>